<accession>A0A1H2EY04</accession>
<feature type="transmembrane region" description="Helical" evidence="1">
    <location>
        <begin position="12"/>
        <end position="34"/>
    </location>
</feature>
<keyword evidence="1" id="KW-1133">Transmembrane helix</keyword>
<evidence type="ECO:0000313" key="2">
    <source>
        <dbReference type="EMBL" id="SDT99984.1"/>
    </source>
</evidence>
<protein>
    <submittedName>
        <fullName evidence="2">Type IV pilus assembly protein PilW</fullName>
    </submittedName>
</protein>
<dbReference type="Gene3D" id="3.30.700.10">
    <property type="entry name" value="Glycoprotein, Type 4 Pilin"/>
    <property type="match status" value="1"/>
</dbReference>
<name>A0A1H2EY04_9BACT</name>
<dbReference type="AlphaFoldDB" id="A0A1H2EY04"/>
<dbReference type="InterPro" id="IPR032092">
    <property type="entry name" value="PilW"/>
</dbReference>
<keyword evidence="1" id="KW-0812">Transmembrane</keyword>
<dbReference type="Proteomes" id="UP000199608">
    <property type="component" value="Unassembled WGS sequence"/>
</dbReference>
<dbReference type="RefSeq" id="WP_175530297.1">
    <property type="nucleotide sequence ID" value="NZ_FNLL01000003.1"/>
</dbReference>
<dbReference type="InterPro" id="IPR012902">
    <property type="entry name" value="N_methyl_site"/>
</dbReference>
<evidence type="ECO:0000256" key="1">
    <source>
        <dbReference type="SAM" id="Phobius"/>
    </source>
</evidence>
<dbReference type="EMBL" id="FNLL01000003">
    <property type="protein sequence ID" value="SDT99984.1"/>
    <property type="molecule type" value="Genomic_DNA"/>
</dbReference>
<reference evidence="3" key="1">
    <citation type="submission" date="2016-10" db="EMBL/GenBank/DDBJ databases">
        <authorList>
            <person name="Varghese N."/>
            <person name="Submissions S."/>
        </authorList>
    </citation>
    <scope>NUCLEOTIDE SEQUENCE [LARGE SCALE GENOMIC DNA]</scope>
    <source>
        <strain evidence="3">DSM 3384</strain>
    </source>
</reference>
<dbReference type="NCBIfam" id="TIGR02532">
    <property type="entry name" value="IV_pilin_GFxxxE"/>
    <property type="match status" value="1"/>
</dbReference>
<sequence>MKKNKYHQNGFTLIEVMITMAISTFILGGIFLTYSNQQKTYVSSDRLAEMQQNLRSAIMIMSSEIREAGCDPTQKANAGIISATSVQLHFTRDIAGHALNKDNRADGELDDANEDITFGFSSTNDADSNGIADTGAANLGRDTGGGFQPIAENIQAIEFNYILDDGTTAPNPTASQLSEIRAVQISILARASASDPNFMNAATYTTSAGTVWGPFNDNFKRRFVVVTIQCRNLGI</sequence>
<proteinExistence type="predicted"/>
<dbReference type="InterPro" id="IPR045584">
    <property type="entry name" value="Pilin-like"/>
</dbReference>
<evidence type="ECO:0000313" key="3">
    <source>
        <dbReference type="Proteomes" id="UP000199608"/>
    </source>
</evidence>
<dbReference type="SUPFAM" id="SSF54523">
    <property type="entry name" value="Pili subunits"/>
    <property type="match status" value="1"/>
</dbReference>
<dbReference type="GO" id="GO:0043683">
    <property type="term" value="P:type IV pilus assembly"/>
    <property type="evidence" value="ECO:0007669"/>
    <property type="project" value="InterPro"/>
</dbReference>
<keyword evidence="1" id="KW-0472">Membrane</keyword>
<dbReference type="Pfam" id="PF16074">
    <property type="entry name" value="PilW"/>
    <property type="match status" value="1"/>
</dbReference>
<keyword evidence="3" id="KW-1185">Reference proteome</keyword>
<gene>
    <name evidence="2" type="ORF">SAMN04487931_103427</name>
</gene>
<dbReference type="Pfam" id="PF07963">
    <property type="entry name" value="N_methyl"/>
    <property type="match status" value="1"/>
</dbReference>
<organism evidence="2 3">
    <name type="scientific">Desulfobacula phenolica</name>
    <dbReference type="NCBI Taxonomy" id="90732"/>
    <lineage>
        <taxon>Bacteria</taxon>
        <taxon>Pseudomonadati</taxon>
        <taxon>Thermodesulfobacteriota</taxon>
        <taxon>Desulfobacteria</taxon>
        <taxon>Desulfobacterales</taxon>
        <taxon>Desulfobacteraceae</taxon>
        <taxon>Desulfobacula</taxon>
    </lineage>
</organism>